<reference evidence="1 2" key="1">
    <citation type="submission" date="2023-07" db="EMBL/GenBank/DDBJ databases">
        <title>Sorghum-associated microbial communities from plants grown in Nebraska, USA.</title>
        <authorList>
            <person name="Schachtman D."/>
        </authorList>
    </citation>
    <scope>NUCLEOTIDE SEQUENCE [LARGE SCALE GENOMIC DNA]</scope>
    <source>
        <strain evidence="1 2">3262</strain>
    </source>
</reference>
<protein>
    <submittedName>
        <fullName evidence="1">Uncharacterized protein</fullName>
    </submittedName>
</protein>
<accession>A0ABU1TAV5</accession>
<organism evidence="1 2">
    <name type="scientific">Mucilaginibacter pocheonensis</name>
    <dbReference type="NCBI Taxonomy" id="398050"/>
    <lineage>
        <taxon>Bacteria</taxon>
        <taxon>Pseudomonadati</taxon>
        <taxon>Bacteroidota</taxon>
        <taxon>Sphingobacteriia</taxon>
        <taxon>Sphingobacteriales</taxon>
        <taxon>Sphingobacteriaceae</taxon>
        <taxon>Mucilaginibacter</taxon>
    </lineage>
</organism>
<evidence type="ECO:0000313" key="2">
    <source>
        <dbReference type="Proteomes" id="UP001247620"/>
    </source>
</evidence>
<evidence type="ECO:0000313" key="1">
    <source>
        <dbReference type="EMBL" id="MDR6941985.1"/>
    </source>
</evidence>
<sequence>MLVLLATIVYLPPKKKKMGLPLRITYNDTDHVYQINTTPISKATCELEILLNGEKITLQKDARGAWVQMGDGPLIDPEFAQALGRSVSLRFRM</sequence>
<proteinExistence type="predicted"/>
<name>A0ABU1TAV5_9SPHI</name>
<gene>
    <name evidence="1" type="ORF">J2W55_001827</name>
</gene>
<keyword evidence="2" id="KW-1185">Reference proteome</keyword>
<dbReference type="EMBL" id="JAVDUU010000002">
    <property type="protein sequence ID" value="MDR6941985.1"/>
    <property type="molecule type" value="Genomic_DNA"/>
</dbReference>
<comment type="caution">
    <text evidence="1">The sequence shown here is derived from an EMBL/GenBank/DDBJ whole genome shotgun (WGS) entry which is preliminary data.</text>
</comment>
<dbReference type="Proteomes" id="UP001247620">
    <property type="component" value="Unassembled WGS sequence"/>
</dbReference>
<dbReference type="RefSeq" id="WP_310094558.1">
    <property type="nucleotide sequence ID" value="NZ_JAVDUU010000002.1"/>
</dbReference>